<keyword evidence="1" id="KW-0812">Transmembrane</keyword>
<dbReference type="HOGENOM" id="CLU_1710772_0_0_5"/>
<feature type="transmembrane region" description="Helical" evidence="1">
    <location>
        <begin position="6"/>
        <end position="25"/>
    </location>
</feature>
<gene>
    <name evidence="2" type="ordered locus">Hbal_3121</name>
</gene>
<dbReference type="EMBL" id="CP001678">
    <property type="protein sequence ID" value="ACT60788.1"/>
    <property type="molecule type" value="Genomic_DNA"/>
</dbReference>
<dbReference type="RefSeq" id="WP_015828938.1">
    <property type="nucleotide sequence ID" value="NC_012982.1"/>
</dbReference>
<evidence type="ECO:0000256" key="1">
    <source>
        <dbReference type="SAM" id="Phobius"/>
    </source>
</evidence>
<dbReference type="KEGG" id="hba:Hbal_3121"/>
<name>C6XII1_HIRBI</name>
<dbReference type="AlphaFoldDB" id="C6XII1"/>
<dbReference type="Proteomes" id="UP000002745">
    <property type="component" value="Chromosome"/>
</dbReference>
<keyword evidence="1" id="KW-0472">Membrane</keyword>
<keyword evidence="1" id="KW-1133">Transmembrane helix</keyword>
<dbReference type="OrthoDB" id="7618954at2"/>
<evidence type="ECO:0000313" key="3">
    <source>
        <dbReference type="Proteomes" id="UP000002745"/>
    </source>
</evidence>
<evidence type="ECO:0000313" key="2">
    <source>
        <dbReference type="EMBL" id="ACT60788.1"/>
    </source>
</evidence>
<protein>
    <submittedName>
        <fullName evidence="2">Uncharacterized protein</fullName>
    </submittedName>
</protein>
<dbReference type="STRING" id="582402.Hbal_3121"/>
<feature type="transmembrane region" description="Helical" evidence="1">
    <location>
        <begin position="65"/>
        <end position="89"/>
    </location>
</feature>
<accession>C6XII1</accession>
<reference evidence="3" key="1">
    <citation type="journal article" date="2011" name="J. Bacteriol.">
        <title>Genome sequences of eight morphologically diverse alphaproteobacteria.</title>
        <authorList>
            <consortium name="US DOE Joint Genome Institute"/>
            <person name="Brown P.J."/>
            <person name="Kysela D.T."/>
            <person name="Buechlein A."/>
            <person name="Hemmerich C."/>
            <person name="Brun Y.V."/>
        </authorList>
    </citation>
    <scope>NUCLEOTIDE SEQUENCE [LARGE SCALE GENOMIC DNA]</scope>
    <source>
        <strain evidence="3">ATCC 49814 / DSM 5838 / IFAM 1418</strain>
    </source>
</reference>
<proteinExistence type="predicted"/>
<sequence>MILFISLILVFLVWGTIIFFQYRTVEKDAHDIFKARRNEDKDIQKLGEDIFVEIYKRVHNPRGHLLNFGGAVASLICLPALFVVASWIWNSIWNASGQIADLDEGFAPWLFGITILCVFGIVAIAAVTARLHHHNRPKSLEQEIQIQLKGMSN</sequence>
<feature type="transmembrane region" description="Helical" evidence="1">
    <location>
        <begin position="109"/>
        <end position="129"/>
    </location>
</feature>
<keyword evidence="3" id="KW-1185">Reference proteome</keyword>
<organism evidence="2 3">
    <name type="scientific">Hirschia baltica (strain ATCC 49814 / DSM 5838 / IFAM 1418)</name>
    <dbReference type="NCBI Taxonomy" id="582402"/>
    <lineage>
        <taxon>Bacteria</taxon>
        <taxon>Pseudomonadati</taxon>
        <taxon>Pseudomonadota</taxon>
        <taxon>Alphaproteobacteria</taxon>
        <taxon>Hyphomonadales</taxon>
        <taxon>Hyphomonadaceae</taxon>
        <taxon>Hirschia</taxon>
    </lineage>
</organism>